<dbReference type="AlphaFoldDB" id="A0A1L6JAW1"/>
<keyword evidence="3" id="KW-1185">Reference proteome</keyword>
<dbReference type="Proteomes" id="UP000185161">
    <property type="component" value="Chromosome"/>
</dbReference>
<evidence type="ECO:0000313" key="2">
    <source>
        <dbReference type="EMBL" id="RSV04223.1"/>
    </source>
</evidence>
<reference evidence="1" key="1">
    <citation type="submission" date="2016-12" db="EMBL/GenBank/DDBJ databases">
        <title>Whole genome sequencing of Sphingomonas koreensis.</title>
        <authorList>
            <person name="Conlan S."/>
            <person name="Thomas P.J."/>
            <person name="Mullikin J."/>
            <person name="Palmore T.N."/>
            <person name="Frank K.M."/>
            <person name="Segre J.A."/>
        </authorList>
    </citation>
    <scope>NUCLEOTIDE SEQUENCE</scope>
    <source>
        <strain evidence="1">ABOJV</strain>
    </source>
</reference>
<evidence type="ECO:0000313" key="3">
    <source>
        <dbReference type="Proteomes" id="UP000185161"/>
    </source>
</evidence>
<protein>
    <submittedName>
        <fullName evidence="1">Uncharacterized protein</fullName>
    </submittedName>
</protein>
<dbReference type="EMBL" id="QQWO01000006">
    <property type="protein sequence ID" value="RSV04223.1"/>
    <property type="molecule type" value="Genomic_DNA"/>
</dbReference>
<sequence length="369" mass="40557">MNAITAEAGFTHAAIPDFRPDVPDSTRHDGWTAERQKAFLTALSLGHTVTRACAIVDMSPRSAYSLRNAARGAAFRLGWDAALLHARDVLADELMERAFNGVRTTVTADDGRTVTRHRHDNVLAFRMLSRLDRRADAACTDANAAAVRLAAADFEQLLDLVARDAAPARAGLFLAARLGAAGVEASQDDLAPIRALARADRWLRTHTDIAGALDTADLDPADRANWTAEQWVRAEAAGLVQLAPPEPAPPHEPRESSIDRELRELHELDAANRAQRVWWCGHMEAWRTNFPPPDGFDGEEESEPDYEDYERELTEEEAEAVAALRAREMAPFIASGLAERDAWLAMCRGEGEAGEPWQRDGEERVPAMA</sequence>
<name>A0A1L6JAW1_9SPHN</name>
<dbReference type="RefSeq" id="WP_075151662.1">
    <property type="nucleotide sequence ID" value="NZ_CP018820.1"/>
</dbReference>
<dbReference type="EMBL" id="CP018820">
    <property type="protein sequence ID" value="APR52967.1"/>
    <property type="molecule type" value="Genomic_DNA"/>
</dbReference>
<accession>A0A1L6JAW1</accession>
<proteinExistence type="predicted"/>
<reference evidence="3" key="2">
    <citation type="submission" date="2016-12" db="EMBL/GenBank/DDBJ databases">
        <title>Whole genome sequencing of Sphingomonas sp. ABOJV.</title>
        <authorList>
            <person name="Conlan S."/>
            <person name="Thomas P.J."/>
            <person name="Mullikin J."/>
            <person name="Palmore T.N."/>
            <person name="Frank K.M."/>
            <person name="Segre J.A."/>
        </authorList>
    </citation>
    <scope>NUCLEOTIDE SEQUENCE [LARGE SCALE GENOMIC DNA]</scope>
    <source>
        <strain evidence="3">ABOJV</strain>
    </source>
</reference>
<reference evidence="2 4" key="3">
    <citation type="submission" date="2018-07" db="EMBL/GenBank/DDBJ databases">
        <title>Genomic and Epidemiologic Investigation of an Indolent Hospital Outbreak.</title>
        <authorList>
            <person name="Johnson R.C."/>
            <person name="Deming C."/>
            <person name="Conlan S."/>
            <person name="Zellmer C.J."/>
            <person name="Michelin A.V."/>
            <person name="Lee-Lin S."/>
            <person name="Thomas P.J."/>
            <person name="Park M."/>
            <person name="Weingarten R.A."/>
            <person name="Less J."/>
            <person name="Dekker J.P."/>
            <person name="Frank K.M."/>
            <person name="Musser K.A."/>
            <person name="Mcquiston J.R."/>
            <person name="Henderson D.K."/>
            <person name="Lau A.F."/>
            <person name="Palmore T.N."/>
            <person name="Segre J.A."/>
        </authorList>
    </citation>
    <scope>NUCLEOTIDE SEQUENCE [LARGE SCALE GENOMIC DNA]</scope>
    <source>
        <strain evidence="2 4">SK-NIH.Env10_0317</strain>
    </source>
</reference>
<evidence type="ECO:0000313" key="1">
    <source>
        <dbReference type="EMBL" id="APR52967.1"/>
    </source>
</evidence>
<evidence type="ECO:0000313" key="4">
    <source>
        <dbReference type="Proteomes" id="UP000286681"/>
    </source>
</evidence>
<organism evidence="1 3">
    <name type="scientific">Sphingomonas koreensis</name>
    <dbReference type="NCBI Taxonomy" id="93064"/>
    <lineage>
        <taxon>Bacteria</taxon>
        <taxon>Pseudomonadati</taxon>
        <taxon>Pseudomonadota</taxon>
        <taxon>Alphaproteobacteria</taxon>
        <taxon>Sphingomonadales</taxon>
        <taxon>Sphingomonadaceae</taxon>
        <taxon>Sphingomonas</taxon>
    </lineage>
</organism>
<gene>
    <name evidence="1" type="ORF">BRX40_11470</name>
    <name evidence="2" type="ORF">CA257_09160</name>
</gene>
<dbReference type="STRING" id="93064.BRX40_11470"/>
<dbReference type="KEGG" id="skr:BRX40_11470"/>
<dbReference type="GeneID" id="44133183"/>
<dbReference type="Proteomes" id="UP000286681">
    <property type="component" value="Unassembled WGS sequence"/>
</dbReference>
<dbReference type="OrthoDB" id="7282816at2"/>